<feature type="domain" description="Peptidase M12B" evidence="8">
    <location>
        <begin position="140"/>
        <end position="305"/>
    </location>
</feature>
<evidence type="ECO:0000256" key="6">
    <source>
        <dbReference type="SAM" id="Phobius"/>
    </source>
</evidence>
<feature type="signal peptide" evidence="7">
    <location>
        <begin position="1"/>
        <end position="21"/>
    </location>
</feature>
<dbReference type="VEuPathDB" id="VectorBase:LDEU000574"/>
<comment type="caution">
    <text evidence="9">The sequence shown here is derived from an EMBL/GenBank/DDBJ whole genome shotgun (WGS) entry which is preliminary data.</text>
</comment>
<evidence type="ECO:0000313" key="10">
    <source>
        <dbReference type="Proteomes" id="UP000288716"/>
    </source>
</evidence>
<dbReference type="EMBL" id="NCKV01000156">
    <property type="protein sequence ID" value="RWS31466.1"/>
    <property type="molecule type" value="Genomic_DNA"/>
</dbReference>
<dbReference type="GO" id="GO:0006508">
    <property type="term" value="P:proteolysis"/>
    <property type="evidence" value="ECO:0007669"/>
    <property type="project" value="UniProtKB-KW"/>
</dbReference>
<evidence type="ECO:0000259" key="8">
    <source>
        <dbReference type="PROSITE" id="PS50215"/>
    </source>
</evidence>
<dbReference type="Pfam" id="PF01421">
    <property type="entry name" value="Reprolysin"/>
    <property type="match status" value="1"/>
</dbReference>
<keyword evidence="6" id="KW-1133">Transmembrane helix</keyword>
<keyword evidence="3" id="KW-0862">Zinc</keyword>
<evidence type="ECO:0000256" key="7">
    <source>
        <dbReference type="SAM" id="SignalP"/>
    </source>
</evidence>
<dbReference type="PANTHER" id="PTHR11905">
    <property type="entry name" value="ADAM A DISINTEGRIN AND METALLOPROTEASE DOMAIN"/>
    <property type="match status" value="1"/>
</dbReference>
<dbReference type="InterPro" id="IPR024079">
    <property type="entry name" value="MetalloPept_cat_dom_sf"/>
</dbReference>
<sequence length="384" mass="44056">MNLLTLICFQSILSLSFIAAAFDENFSQKVKLTLNCAEPECNRQFVYFQAFGQDFNITFVRDKVPKNKQFRNCYSKENVLADNYPSLKLCDGVISGVFISTGEAFGIRFYKRNNQYLITRLLTITSSTETSIKEHFEFPFEFRIVVVIDNQEYQKRGNNDEDVATFVGKVMAFVQEMFLPFGIKVDLVAVDMWKENNKFTVTSNALDVIGALHTYNSRTLKHKINIAYNQTQMITSKDILFYRPKSRTMVSPDSPAFAVISSSEYEQKPVSLETIGSAMASNIAIAVGMTTNCELNSDCSHSFVCKQVTNDGNERFEWKECVNKKRIRRWQASDTKTAFIVLVVIVLIALFIIIVITLITQFFIYLDVKEKTERRERLLFSQTK</sequence>
<name>A0A443SVC5_9ACAR</name>
<dbReference type="AlphaFoldDB" id="A0A443SVC5"/>
<keyword evidence="10" id="KW-1185">Reference proteome</keyword>
<keyword evidence="6" id="KW-0812">Transmembrane</keyword>
<dbReference type="PROSITE" id="PS50215">
    <property type="entry name" value="ADAM_MEPRO"/>
    <property type="match status" value="1"/>
</dbReference>
<proteinExistence type="predicted"/>
<dbReference type="InterPro" id="IPR001590">
    <property type="entry name" value="Peptidase_M12B"/>
</dbReference>
<evidence type="ECO:0000256" key="3">
    <source>
        <dbReference type="ARBA" id="ARBA00022833"/>
    </source>
</evidence>
<accession>A0A443SVC5</accession>
<evidence type="ECO:0000256" key="2">
    <source>
        <dbReference type="ARBA" id="ARBA00022801"/>
    </source>
</evidence>
<organism evidence="9 10">
    <name type="scientific">Leptotrombidium deliense</name>
    <dbReference type="NCBI Taxonomy" id="299467"/>
    <lineage>
        <taxon>Eukaryota</taxon>
        <taxon>Metazoa</taxon>
        <taxon>Ecdysozoa</taxon>
        <taxon>Arthropoda</taxon>
        <taxon>Chelicerata</taxon>
        <taxon>Arachnida</taxon>
        <taxon>Acari</taxon>
        <taxon>Acariformes</taxon>
        <taxon>Trombidiformes</taxon>
        <taxon>Prostigmata</taxon>
        <taxon>Anystina</taxon>
        <taxon>Parasitengona</taxon>
        <taxon>Trombiculoidea</taxon>
        <taxon>Trombiculidae</taxon>
        <taxon>Leptotrombidium</taxon>
    </lineage>
</organism>
<dbReference type="PANTHER" id="PTHR11905:SF159">
    <property type="entry name" value="ADAM METALLOPROTEASE"/>
    <property type="match status" value="1"/>
</dbReference>
<evidence type="ECO:0000256" key="5">
    <source>
        <dbReference type="PROSITE-ProRule" id="PRU00276"/>
    </source>
</evidence>
<protein>
    <recommendedName>
        <fullName evidence="8">Peptidase M12B domain-containing protein</fullName>
    </recommendedName>
</protein>
<gene>
    <name evidence="9" type="ORF">B4U80_12936</name>
</gene>
<keyword evidence="7" id="KW-0732">Signal</keyword>
<dbReference type="GO" id="GO:0004222">
    <property type="term" value="F:metalloendopeptidase activity"/>
    <property type="evidence" value="ECO:0007669"/>
    <property type="project" value="InterPro"/>
</dbReference>
<feature type="chain" id="PRO_5019015313" description="Peptidase M12B domain-containing protein" evidence="7">
    <location>
        <begin position="22"/>
        <end position="384"/>
    </location>
</feature>
<evidence type="ECO:0000313" key="9">
    <source>
        <dbReference type="EMBL" id="RWS31466.1"/>
    </source>
</evidence>
<keyword evidence="6" id="KW-0472">Membrane</keyword>
<dbReference type="SUPFAM" id="SSF55486">
    <property type="entry name" value="Metalloproteases ('zincins'), catalytic domain"/>
    <property type="match status" value="1"/>
</dbReference>
<keyword evidence="4" id="KW-0482">Metalloprotease</keyword>
<reference evidence="9 10" key="1">
    <citation type="journal article" date="2018" name="Gigascience">
        <title>Genomes of trombidid mites reveal novel predicted allergens and laterally-transferred genes associated with secondary metabolism.</title>
        <authorList>
            <person name="Dong X."/>
            <person name="Chaisiri K."/>
            <person name="Xia D."/>
            <person name="Armstrong S.D."/>
            <person name="Fang Y."/>
            <person name="Donnelly M.J."/>
            <person name="Kadowaki T."/>
            <person name="McGarry J.W."/>
            <person name="Darby A.C."/>
            <person name="Makepeace B.L."/>
        </authorList>
    </citation>
    <scope>NUCLEOTIDE SEQUENCE [LARGE SCALE GENOMIC DNA]</scope>
    <source>
        <strain evidence="9">UoL-UT</strain>
    </source>
</reference>
<evidence type="ECO:0000256" key="1">
    <source>
        <dbReference type="ARBA" id="ARBA00022670"/>
    </source>
</evidence>
<dbReference type="Gene3D" id="3.40.390.10">
    <property type="entry name" value="Collagenase (Catalytic Domain)"/>
    <property type="match status" value="1"/>
</dbReference>
<keyword evidence="1" id="KW-0645">Protease</keyword>
<dbReference type="Proteomes" id="UP000288716">
    <property type="component" value="Unassembled WGS sequence"/>
</dbReference>
<feature type="transmembrane region" description="Helical" evidence="6">
    <location>
        <begin position="338"/>
        <end position="366"/>
    </location>
</feature>
<evidence type="ECO:0000256" key="4">
    <source>
        <dbReference type="ARBA" id="ARBA00023049"/>
    </source>
</evidence>
<keyword evidence="2" id="KW-0378">Hydrolase</keyword>
<comment type="caution">
    <text evidence="5">Lacks conserved residue(s) required for the propagation of feature annotation.</text>
</comment>